<dbReference type="RefSeq" id="XP_020035499.2">
    <property type="nucleotide sequence ID" value="XM_020179910.2"/>
</dbReference>
<dbReference type="GO" id="GO:0004252">
    <property type="term" value="F:serine-type endopeptidase activity"/>
    <property type="evidence" value="ECO:0007669"/>
    <property type="project" value="InterPro"/>
</dbReference>
<sequence length="379" mass="41363">MGLALLRTALLVGSALLCSEHRSLSRRSGQAGPRAEAARGRQEERATEEGQASKGSMRCAPVPSLRAATRPVPGHPGVVVRALVETLVKMADVYCGIAPLRDVLKGSRIVGGTEAQVGAWPWIVSLQIRSGSLLVHICGGSLVRDRWVLTAAHCIKDARNPLKWRAVIGTNIINGSYAHTKKIKITAIIMHPNFIMETFVNDIALFYLKKAVRYNDYIQPICLPFDVFQKLDQNTKCFVSGWGRTKEEGGGTSILQEAEVRYISRKICNSESSYAGVIPNTSFCAGDEDGAFDTCRGDSGGPLMCYLPEYKRFFLMGITSYGHGCGRRHFPGIYSGPSFFQKWLTDHFSQASATSTFDTDIILGQILIALGSIILLATT</sequence>
<dbReference type="InterPro" id="IPR009003">
    <property type="entry name" value="Peptidase_S1_PA"/>
</dbReference>
<dbReference type="Proteomes" id="UP001732720">
    <property type="component" value="Chromosome 8"/>
</dbReference>
<dbReference type="SUPFAM" id="SSF50494">
    <property type="entry name" value="Trypsin-like serine proteases"/>
    <property type="match status" value="1"/>
</dbReference>
<dbReference type="CDD" id="cd00190">
    <property type="entry name" value="Tryp_SPc"/>
    <property type="match status" value="1"/>
</dbReference>
<reference evidence="7" key="1">
    <citation type="submission" date="2025-08" db="UniProtKB">
        <authorList>
            <consortium name="RefSeq"/>
        </authorList>
    </citation>
    <scope>IDENTIFICATION</scope>
</reference>
<dbReference type="FunFam" id="2.40.10.10:FF:000003">
    <property type="entry name" value="Transmembrane serine protease 3"/>
    <property type="match status" value="1"/>
</dbReference>
<dbReference type="InterPro" id="IPR043504">
    <property type="entry name" value="Peptidase_S1_PA_chymotrypsin"/>
</dbReference>
<dbReference type="PANTHER" id="PTHR24252">
    <property type="entry name" value="ACROSIN-RELATED"/>
    <property type="match status" value="1"/>
</dbReference>
<evidence type="ECO:0000256" key="3">
    <source>
        <dbReference type="ARBA" id="ARBA00022825"/>
    </source>
</evidence>
<dbReference type="PROSITE" id="PS00135">
    <property type="entry name" value="TRYPSIN_SER"/>
    <property type="match status" value="1"/>
</dbReference>
<protein>
    <submittedName>
        <fullName evidence="7">Transmembrane protease serine 12</fullName>
    </submittedName>
</protein>
<evidence type="ECO:0000313" key="6">
    <source>
        <dbReference type="Proteomes" id="UP001732720"/>
    </source>
</evidence>
<dbReference type="InterPro" id="IPR033116">
    <property type="entry name" value="TRYPSIN_SER"/>
</dbReference>
<keyword evidence="7" id="KW-0812">Transmembrane</keyword>
<dbReference type="InterPro" id="IPR001254">
    <property type="entry name" value="Trypsin_dom"/>
</dbReference>
<dbReference type="OrthoDB" id="6339452at2759"/>
<keyword evidence="2 5" id="KW-0378">Hydrolase</keyword>
<dbReference type="SMART" id="SM00020">
    <property type="entry name" value="Tryp_SPc"/>
    <property type="match status" value="1"/>
</dbReference>
<name>A0A8B7VVZ7_CASCN</name>
<gene>
    <name evidence="7" type="primary">Tmprss12</name>
</gene>
<dbReference type="Pfam" id="PF00089">
    <property type="entry name" value="Trypsin"/>
    <property type="match status" value="1"/>
</dbReference>
<keyword evidence="3 5" id="KW-0720">Serine protease</keyword>
<dbReference type="PROSITE" id="PS50240">
    <property type="entry name" value="TRYPSIN_DOM"/>
    <property type="match status" value="1"/>
</dbReference>
<dbReference type="CTD" id="283471"/>
<keyword evidence="7" id="KW-0472">Membrane</keyword>
<dbReference type="GeneID" id="109696742"/>
<evidence type="ECO:0000256" key="1">
    <source>
        <dbReference type="ARBA" id="ARBA00022670"/>
    </source>
</evidence>
<evidence type="ECO:0000256" key="2">
    <source>
        <dbReference type="ARBA" id="ARBA00022801"/>
    </source>
</evidence>
<dbReference type="PANTHER" id="PTHR24252:SF21">
    <property type="entry name" value="TRANSMEMBRANE SERINE PROTEASE 12"/>
    <property type="match status" value="1"/>
</dbReference>
<keyword evidence="1 5" id="KW-0645">Protease</keyword>
<dbReference type="InterPro" id="IPR001314">
    <property type="entry name" value="Peptidase_S1A"/>
</dbReference>
<proteinExistence type="predicted"/>
<accession>A0A8B7VVZ7</accession>
<dbReference type="Gene3D" id="2.40.10.10">
    <property type="entry name" value="Trypsin-like serine proteases"/>
    <property type="match status" value="2"/>
</dbReference>
<evidence type="ECO:0000313" key="7">
    <source>
        <dbReference type="RefSeq" id="XP_020035499.2"/>
    </source>
</evidence>
<keyword evidence="6" id="KW-1185">Reference proteome</keyword>
<dbReference type="InterPro" id="IPR018114">
    <property type="entry name" value="TRYPSIN_HIS"/>
</dbReference>
<dbReference type="AlphaFoldDB" id="A0A8B7VVZ7"/>
<keyword evidence="4" id="KW-1015">Disulfide bond</keyword>
<organism evidence="7">
    <name type="scientific">Castor canadensis</name>
    <name type="common">American beaver</name>
    <dbReference type="NCBI Taxonomy" id="51338"/>
    <lineage>
        <taxon>Eukaryota</taxon>
        <taxon>Metazoa</taxon>
        <taxon>Chordata</taxon>
        <taxon>Craniata</taxon>
        <taxon>Vertebrata</taxon>
        <taxon>Euteleostomi</taxon>
        <taxon>Mammalia</taxon>
        <taxon>Eutheria</taxon>
        <taxon>Euarchontoglires</taxon>
        <taxon>Glires</taxon>
        <taxon>Rodentia</taxon>
        <taxon>Castorimorpha</taxon>
        <taxon>Castoridae</taxon>
        <taxon>Castor</taxon>
    </lineage>
</organism>
<dbReference type="PRINTS" id="PR00722">
    <property type="entry name" value="CHYMOTRYPSIN"/>
</dbReference>
<dbReference type="GO" id="GO:0006508">
    <property type="term" value="P:proteolysis"/>
    <property type="evidence" value="ECO:0007669"/>
    <property type="project" value="UniProtKB-KW"/>
</dbReference>
<dbReference type="KEGG" id="ccan:109696742"/>
<dbReference type="PROSITE" id="PS00134">
    <property type="entry name" value="TRYPSIN_HIS"/>
    <property type="match status" value="1"/>
</dbReference>
<evidence type="ECO:0000256" key="4">
    <source>
        <dbReference type="ARBA" id="ARBA00023157"/>
    </source>
</evidence>
<evidence type="ECO:0000256" key="5">
    <source>
        <dbReference type="RuleBase" id="RU363034"/>
    </source>
</evidence>